<accession>A0ABY5P4A2</accession>
<feature type="chain" id="PRO_5045110827" evidence="4">
    <location>
        <begin position="29"/>
        <end position="525"/>
    </location>
</feature>
<dbReference type="Gene3D" id="3.10.105.10">
    <property type="entry name" value="Dipeptide-binding Protein, Domain 3"/>
    <property type="match status" value="1"/>
</dbReference>
<name>A0ABY5P4A2_9LACT</name>
<keyword evidence="3 4" id="KW-0732">Signal</keyword>
<dbReference type="SUPFAM" id="SSF53850">
    <property type="entry name" value="Periplasmic binding protein-like II"/>
    <property type="match status" value="1"/>
</dbReference>
<dbReference type="EMBL" id="CP102453">
    <property type="protein sequence ID" value="UUX33514.1"/>
    <property type="molecule type" value="Genomic_DNA"/>
</dbReference>
<dbReference type="PANTHER" id="PTHR30290:SF9">
    <property type="entry name" value="OLIGOPEPTIDE-BINDING PROTEIN APPA"/>
    <property type="match status" value="1"/>
</dbReference>
<sequence>MKKFKWFTLLSTLVLGFSIFSSTLQVSAAEFSVSSLYPQPVGTIDPAKAVDYTEMAAAVNLYDPLFYPEGGGSITPMPHLASDYEVSEDGTVYTINLRNDVTFHSGNPLTANDVVYSLERMLAIGQGNSWLWEGLFEENGYVATNDHTVEFTLTRPFAPFIASLTQLFIVDSQLVQANEQDGDYGQAFLNSNDAGSGPYTLGVWNRESDFNLDWFEDYFLGWEENSVQHATILNVGEEATAKSLLISGQVDHVHGNMNPTAYVEFAQQDNLTVYDAPSATLFEAVMNTQAAPTDDINVRKAIAHAVDYTIVQQQILGNSDAARGPVPISLESNSETATVYDYDLEKAQAYMDQSAYAGQEVTVTMMYMADQTDQRQLSQLFTQNLAQIGITVELIPTTWPPFTEAMTSPETTANISVLLDSLAYPHVDSHTFGKYHPSAHGSYRSAAWLDDADVTAKLEEARMAIDFEEQDTLYKEAQDMITELSPSLYLGNLTEKVAHSNRITQYEPSMLLGYTLAFYHMRVAD</sequence>
<evidence type="ECO:0000256" key="4">
    <source>
        <dbReference type="SAM" id="SignalP"/>
    </source>
</evidence>
<dbReference type="InterPro" id="IPR030678">
    <property type="entry name" value="Peptide/Ni-bd"/>
</dbReference>
<dbReference type="PANTHER" id="PTHR30290">
    <property type="entry name" value="PERIPLASMIC BINDING COMPONENT OF ABC TRANSPORTER"/>
    <property type="match status" value="1"/>
</dbReference>
<gene>
    <name evidence="6" type="ORF">NRE15_11495</name>
</gene>
<feature type="domain" description="Solute-binding protein family 5" evidence="5">
    <location>
        <begin position="76"/>
        <end position="413"/>
    </location>
</feature>
<dbReference type="InterPro" id="IPR039424">
    <property type="entry name" value="SBP_5"/>
</dbReference>
<evidence type="ECO:0000313" key="6">
    <source>
        <dbReference type="EMBL" id="UUX33514.1"/>
    </source>
</evidence>
<proteinExistence type="inferred from homology"/>
<organism evidence="6 7">
    <name type="scientific">Fundicoccus culcitae</name>
    <dbReference type="NCBI Taxonomy" id="2969821"/>
    <lineage>
        <taxon>Bacteria</taxon>
        <taxon>Bacillati</taxon>
        <taxon>Bacillota</taxon>
        <taxon>Bacilli</taxon>
        <taxon>Lactobacillales</taxon>
        <taxon>Aerococcaceae</taxon>
        <taxon>Fundicoccus</taxon>
    </lineage>
</organism>
<dbReference type="Gene3D" id="3.40.190.10">
    <property type="entry name" value="Periplasmic binding protein-like II"/>
    <property type="match status" value="1"/>
</dbReference>
<dbReference type="Pfam" id="PF00496">
    <property type="entry name" value="SBP_bac_5"/>
    <property type="match status" value="1"/>
</dbReference>
<dbReference type="InterPro" id="IPR000914">
    <property type="entry name" value="SBP_5_dom"/>
</dbReference>
<protein>
    <submittedName>
        <fullName evidence="6">ABC transporter substrate-binding protein</fullName>
    </submittedName>
</protein>
<evidence type="ECO:0000259" key="5">
    <source>
        <dbReference type="Pfam" id="PF00496"/>
    </source>
</evidence>
<reference evidence="6 7" key="1">
    <citation type="submission" date="2022-08" db="EMBL/GenBank/DDBJ databases">
        <title>Aerococcaceae sp. nov isolated from spoiled eye mask.</title>
        <authorList>
            <person name="Zhou G."/>
            <person name="Xie X.-B."/>
            <person name="Shi Q.-S."/>
            <person name="Wang Y.-S."/>
            <person name="Wen X."/>
            <person name="Peng H."/>
            <person name="Yang X.-J."/>
            <person name="Tao H.-B."/>
            <person name="Huang X.-M."/>
        </authorList>
    </citation>
    <scope>NUCLEOTIDE SEQUENCE [LARGE SCALE GENOMIC DNA]</scope>
    <source>
        <strain evidence="7">DM20194951</strain>
    </source>
</reference>
<dbReference type="PIRSF" id="PIRSF002741">
    <property type="entry name" value="MppA"/>
    <property type="match status" value="1"/>
</dbReference>
<feature type="signal peptide" evidence="4">
    <location>
        <begin position="1"/>
        <end position="28"/>
    </location>
</feature>
<dbReference type="CDD" id="cd08512">
    <property type="entry name" value="PBP2_NikA_DppA_OppA_like_7"/>
    <property type="match status" value="1"/>
</dbReference>
<dbReference type="RefSeq" id="WP_313793016.1">
    <property type="nucleotide sequence ID" value="NZ_CP102453.1"/>
</dbReference>
<evidence type="ECO:0000256" key="1">
    <source>
        <dbReference type="ARBA" id="ARBA00005695"/>
    </source>
</evidence>
<dbReference type="Gene3D" id="3.90.76.10">
    <property type="entry name" value="Dipeptide-binding Protein, Domain 1"/>
    <property type="match status" value="1"/>
</dbReference>
<keyword evidence="2" id="KW-0813">Transport</keyword>
<evidence type="ECO:0000313" key="7">
    <source>
        <dbReference type="Proteomes" id="UP001315967"/>
    </source>
</evidence>
<keyword evidence="7" id="KW-1185">Reference proteome</keyword>
<dbReference type="Proteomes" id="UP001315967">
    <property type="component" value="Chromosome"/>
</dbReference>
<evidence type="ECO:0000256" key="2">
    <source>
        <dbReference type="ARBA" id="ARBA00022448"/>
    </source>
</evidence>
<evidence type="ECO:0000256" key="3">
    <source>
        <dbReference type="ARBA" id="ARBA00022729"/>
    </source>
</evidence>
<comment type="similarity">
    <text evidence="1">Belongs to the bacterial solute-binding protein 5 family.</text>
</comment>